<reference evidence="4 5" key="1">
    <citation type="submission" date="2023-10" db="EMBL/GenBank/DDBJ databases">
        <title>Sphingomonas sp. HF-S4 16S ribosomal RNA gene Genome sequencing and assembly.</title>
        <authorList>
            <person name="Lee H."/>
        </authorList>
    </citation>
    <scope>NUCLEOTIDE SEQUENCE [LARGE SCALE GENOMIC DNA]</scope>
    <source>
        <strain evidence="4 5">HF-S4</strain>
    </source>
</reference>
<dbReference type="Gene3D" id="3.40.640.10">
    <property type="entry name" value="Type I PLP-dependent aspartate aminotransferase-like (Major domain)"/>
    <property type="match status" value="1"/>
</dbReference>
<dbReference type="Proteomes" id="UP001273531">
    <property type="component" value="Unassembled WGS sequence"/>
</dbReference>
<evidence type="ECO:0000256" key="2">
    <source>
        <dbReference type="ARBA" id="ARBA00022898"/>
    </source>
</evidence>
<dbReference type="GO" id="GO:0008483">
    <property type="term" value="F:transaminase activity"/>
    <property type="evidence" value="ECO:0007669"/>
    <property type="project" value="UniProtKB-KW"/>
</dbReference>
<protein>
    <submittedName>
        <fullName evidence="4">Aminotransferase class I/II-fold pyridoxal phosphate-dependent enzyme</fullName>
    </submittedName>
</protein>
<dbReference type="InterPro" id="IPR015424">
    <property type="entry name" value="PyrdxlP-dep_Trfase"/>
</dbReference>
<dbReference type="SUPFAM" id="SSF53383">
    <property type="entry name" value="PLP-dependent transferases"/>
    <property type="match status" value="1"/>
</dbReference>
<accession>A0ABU3YC21</accession>
<comment type="cofactor">
    <cofactor evidence="1">
        <name>pyridoxal 5'-phosphate</name>
        <dbReference type="ChEBI" id="CHEBI:597326"/>
    </cofactor>
</comment>
<comment type="caution">
    <text evidence="4">The sequence shown here is derived from an EMBL/GenBank/DDBJ whole genome shotgun (WGS) entry which is preliminary data.</text>
</comment>
<proteinExistence type="predicted"/>
<evidence type="ECO:0000313" key="5">
    <source>
        <dbReference type="Proteomes" id="UP001273531"/>
    </source>
</evidence>
<dbReference type="InterPro" id="IPR004839">
    <property type="entry name" value="Aminotransferase_I/II_large"/>
</dbReference>
<keyword evidence="5" id="KW-1185">Reference proteome</keyword>
<sequence length="322" mass="34369">MTAWTWHGGGVEAARRQFGSGDWLDLSTGINPDSWPGVADLAIDWQRLPEPHALAELEAAAAAHFGVDPGHVCAVPGTELALRLVGRSIGGSARYLAPGYRTHGEMIAGSMPIARDALDDYVGTLVLANPGNPDGRVLSPAQRRALLDRHAHAWLLLDEAFADADPALSLAGEVGDTRRLVIFRSFGKFFGLAGVRLGFVLGPDSILAPLRTALGAWPASAAAIAIGTAAYRDRDWIAATRVRLEAQAAALDAVWVRAGFQPSGACPLFRLIETPHALCLFERLARHAILTRPFAERPDWLRIGLPPNGEALARLEAALSRG</sequence>
<keyword evidence="4" id="KW-0032">Aminotransferase</keyword>
<dbReference type="Gene3D" id="3.90.1150.10">
    <property type="entry name" value="Aspartate Aminotransferase, domain 1"/>
    <property type="match status" value="1"/>
</dbReference>
<dbReference type="InterPro" id="IPR015421">
    <property type="entry name" value="PyrdxlP-dep_Trfase_major"/>
</dbReference>
<dbReference type="InterPro" id="IPR015422">
    <property type="entry name" value="PyrdxlP-dep_Trfase_small"/>
</dbReference>
<feature type="domain" description="Aminotransferase class I/classII large" evidence="3">
    <location>
        <begin position="119"/>
        <end position="309"/>
    </location>
</feature>
<dbReference type="RefSeq" id="WP_317228113.1">
    <property type="nucleotide sequence ID" value="NZ_JAWJEJ010000002.1"/>
</dbReference>
<evidence type="ECO:0000259" key="3">
    <source>
        <dbReference type="Pfam" id="PF00155"/>
    </source>
</evidence>
<organism evidence="4 5">
    <name type="scientific">Sphingomonas agrestis</name>
    <dbReference type="NCBI Taxonomy" id="3080540"/>
    <lineage>
        <taxon>Bacteria</taxon>
        <taxon>Pseudomonadati</taxon>
        <taxon>Pseudomonadota</taxon>
        <taxon>Alphaproteobacteria</taxon>
        <taxon>Sphingomonadales</taxon>
        <taxon>Sphingomonadaceae</taxon>
        <taxon>Sphingomonas</taxon>
    </lineage>
</organism>
<dbReference type="Pfam" id="PF00155">
    <property type="entry name" value="Aminotran_1_2"/>
    <property type="match status" value="1"/>
</dbReference>
<keyword evidence="4" id="KW-0808">Transferase</keyword>
<evidence type="ECO:0000256" key="1">
    <source>
        <dbReference type="ARBA" id="ARBA00001933"/>
    </source>
</evidence>
<dbReference type="EMBL" id="JAWJEJ010000002">
    <property type="protein sequence ID" value="MDV3458949.1"/>
    <property type="molecule type" value="Genomic_DNA"/>
</dbReference>
<dbReference type="PANTHER" id="PTHR42885">
    <property type="entry name" value="HISTIDINOL-PHOSPHATE AMINOTRANSFERASE-RELATED"/>
    <property type="match status" value="1"/>
</dbReference>
<keyword evidence="2" id="KW-0663">Pyridoxal phosphate</keyword>
<dbReference type="PANTHER" id="PTHR42885:SF1">
    <property type="entry name" value="THREONINE-PHOSPHATE DECARBOXYLASE"/>
    <property type="match status" value="1"/>
</dbReference>
<name>A0ABU3YC21_9SPHN</name>
<gene>
    <name evidence="4" type="ORF">RZN05_18270</name>
</gene>
<evidence type="ECO:0000313" key="4">
    <source>
        <dbReference type="EMBL" id="MDV3458949.1"/>
    </source>
</evidence>